<dbReference type="PANTHER" id="PTHR43031:SF1">
    <property type="entry name" value="PYRIDINE NUCLEOTIDE-DISULPHIDE OXIDOREDUCTASE"/>
    <property type="match status" value="1"/>
</dbReference>
<dbReference type="PANTHER" id="PTHR43031">
    <property type="entry name" value="FAD-DEPENDENT OXIDOREDUCTASE"/>
    <property type="match status" value="1"/>
</dbReference>
<dbReference type="SUPFAM" id="SSF52821">
    <property type="entry name" value="Rhodanese/Cell cycle control phosphatase"/>
    <property type="match status" value="1"/>
</dbReference>
<dbReference type="InterPro" id="IPR001763">
    <property type="entry name" value="Rhodanese-like_dom"/>
</dbReference>
<accession>L0GZD1</accession>
<dbReference type="InterPro" id="IPR050229">
    <property type="entry name" value="GlpE_sulfurtransferase"/>
</dbReference>
<dbReference type="eggNOG" id="COG0607">
    <property type="taxonomic scope" value="Bacteria"/>
</dbReference>
<dbReference type="RefSeq" id="WP_015280876.1">
    <property type="nucleotide sequence ID" value="NC_019940.1"/>
</dbReference>
<gene>
    <name evidence="2" type="ORF">Thimo_1970</name>
</gene>
<evidence type="ECO:0000259" key="1">
    <source>
        <dbReference type="PROSITE" id="PS50206"/>
    </source>
</evidence>
<sequence>MSGLLKKLFWWVPFGQVPELAPAALQAELAGAERPFLLDVRTAAEWRQDHIEGAVNLPVTELMGGLPTLGLDPRKPVVAICRSAHRSIGAVRLLELKGFTAVRQLQGGMLAWQQAGLPVVSAA</sequence>
<name>L0GZD1_9GAMM</name>
<keyword evidence="3" id="KW-1185">Reference proteome</keyword>
<dbReference type="PROSITE" id="PS50206">
    <property type="entry name" value="RHODANESE_3"/>
    <property type="match status" value="1"/>
</dbReference>
<dbReference type="STRING" id="765912.Thimo_1970"/>
<dbReference type="PATRIC" id="fig|765912.4.peg.1930"/>
<evidence type="ECO:0000313" key="2">
    <source>
        <dbReference type="EMBL" id="AGA90735.1"/>
    </source>
</evidence>
<dbReference type="Proteomes" id="UP000010816">
    <property type="component" value="Chromosome"/>
</dbReference>
<dbReference type="KEGG" id="tmb:Thimo_1970"/>
<evidence type="ECO:0000313" key="3">
    <source>
        <dbReference type="Proteomes" id="UP000010816"/>
    </source>
</evidence>
<dbReference type="SMART" id="SM00450">
    <property type="entry name" value="RHOD"/>
    <property type="match status" value="1"/>
</dbReference>
<dbReference type="Gene3D" id="3.40.250.10">
    <property type="entry name" value="Rhodanese-like domain"/>
    <property type="match status" value="1"/>
</dbReference>
<dbReference type="OrthoDB" id="9791096at2"/>
<dbReference type="GO" id="GO:0016740">
    <property type="term" value="F:transferase activity"/>
    <property type="evidence" value="ECO:0007669"/>
    <property type="project" value="UniProtKB-KW"/>
</dbReference>
<dbReference type="AlphaFoldDB" id="L0GZD1"/>
<proteinExistence type="predicted"/>
<reference evidence="2 3" key="1">
    <citation type="submission" date="2011-09" db="EMBL/GenBank/DDBJ databases">
        <title>Complete sequence of chromosome of Thioflavicoccus mobilis 8321.</title>
        <authorList>
            <consortium name="US DOE Joint Genome Institute"/>
            <person name="Lucas S."/>
            <person name="Han J."/>
            <person name="Lapidus A."/>
            <person name="Cheng J.-F."/>
            <person name="Goodwin L."/>
            <person name="Pitluck S."/>
            <person name="Peters L."/>
            <person name="Ovchinnikova G."/>
            <person name="Lu M."/>
            <person name="Detter J.C."/>
            <person name="Han C."/>
            <person name="Tapia R."/>
            <person name="Land M."/>
            <person name="Hauser L."/>
            <person name="Kyrpides N."/>
            <person name="Ivanova N."/>
            <person name="Pagani I."/>
            <person name="Vogl K."/>
            <person name="Liu Z."/>
            <person name="Imhoff J."/>
            <person name="Thiel V."/>
            <person name="Frigaard N.-U."/>
            <person name="Bryant D."/>
            <person name="Woyke T."/>
        </authorList>
    </citation>
    <scope>NUCLEOTIDE SEQUENCE [LARGE SCALE GENOMIC DNA]</scope>
    <source>
        <strain evidence="2 3">8321</strain>
    </source>
</reference>
<dbReference type="EMBL" id="CP003051">
    <property type="protein sequence ID" value="AGA90735.1"/>
    <property type="molecule type" value="Genomic_DNA"/>
</dbReference>
<feature type="domain" description="Rhodanese" evidence="1">
    <location>
        <begin position="31"/>
        <end position="121"/>
    </location>
</feature>
<dbReference type="Pfam" id="PF00581">
    <property type="entry name" value="Rhodanese"/>
    <property type="match status" value="1"/>
</dbReference>
<organism evidence="2 3">
    <name type="scientific">Thioflavicoccus mobilis 8321</name>
    <dbReference type="NCBI Taxonomy" id="765912"/>
    <lineage>
        <taxon>Bacteria</taxon>
        <taxon>Pseudomonadati</taxon>
        <taxon>Pseudomonadota</taxon>
        <taxon>Gammaproteobacteria</taxon>
        <taxon>Chromatiales</taxon>
        <taxon>Chromatiaceae</taxon>
        <taxon>Thioflavicoccus</taxon>
    </lineage>
</organism>
<dbReference type="HOGENOM" id="CLU_089574_13_0_6"/>
<keyword evidence="2" id="KW-0808">Transferase</keyword>
<dbReference type="CDD" id="cd00158">
    <property type="entry name" value="RHOD"/>
    <property type="match status" value="1"/>
</dbReference>
<protein>
    <submittedName>
        <fullName evidence="2">Rhodanese-related sulfurtransferase</fullName>
    </submittedName>
</protein>
<dbReference type="InterPro" id="IPR036873">
    <property type="entry name" value="Rhodanese-like_dom_sf"/>
</dbReference>